<dbReference type="EMBL" id="BMHB01000002">
    <property type="protein sequence ID" value="GGI16736.1"/>
    <property type="molecule type" value="Genomic_DNA"/>
</dbReference>
<dbReference type="Pfam" id="PF26310">
    <property type="entry name" value="YczF"/>
    <property type="match status" value="1"/>
</dbReference>
<evidence type="ECO:0000313" key="2">
    <source>
        <dbReference type="EMBL" id="GGI16736.1"/>
    </source>
</evidence>
<name>A0A8J3AUE4_9BACI</name>
<organism evidence="2 3">
    <name type="scientific">Gottfriedia solisilvae</name>
    <dbReference type="NCBI Taxonomy" id="1516104"/>
    <lineage>
        <taxon>Bacteria</taxon>
        <taxon>Bacillati</taxon>
        <taxon>Bacillota</taxon>
        <taxon>Bacilli</taxon>
        <taxon>Bacillales</taxon>
        <taxon>Bacillaceae</taxon>
        <taxon>Gottfriedia</taxon>
    </lineage>
</organism>
<proteinExistence type="predicted"/>
<sequence length="85" mass="9676">MKIFFIFLCLFVLTMGLLAGIDLIQGTSFSEMWSYILISKTELVGEDYVVIFLFTVPFAVANALLKYLNKKKMKNRAKNPQNSTS</sequence>
<evidence type="ECO:0000256" key="1">
    <source>
        <dbReference type="SAM" id="Phobius"/>
    </source>
</evidence>
<feature type="transmembrane region" description="Helical" evidence="1">
    <location>
        <begin position="50"/>
        <end position="68"/>
    </location>
</feature>
<keyword evidence="1" id="KW-0812">Transmembrane</keyword>
<gene>
    <name evidence="2" type="ORF">GCM10007380_34450</name>
</gene>
<evidence type="ECO:0000313" key="3">
    <source>
        <dbReference type="Proteomes" id="UP000626244"/>
    </source>
</evidence>
<dbReference type="AlphaFoldDB" id="A0A8J3AUE4"/>
<dbReference type="Proteomes" id="UP000626244">
    <property type="component" value="Unassembled WGS sequence"/>
</dbReference>
<reference evidence="3" key="1">
    <citation type="journal article" date="2019" name="Int. J. Syst. Evol. Microbiol.">
        <title>The Global Catalogue of Microorganisms (GCM) 10K type strain sequencing project: providing services to taxonomists for standard genome sequencing and annotation.</title>
        <authorList>
            <consortium name="The Broad Institute Genomics Platform"/>
            <consortium name="The Broad Institute Genome Sequencing Center for Infectious Disease"/>
            <person name="Wu L."/>
            <person name="Ma J."/>
        </authorList>
    </citation>
    <scope>NUCLEOTIDE SEQUENCE [LARGE SCALE GENOMIC DNA]</scope>
    <source>
        <strain evidence="3">CGMCC 1.14993</strain>
    </source>
</reference>
<protein>
    <submittedName>
        <fullName evidence="2">Uncharacterized protein</fullName>
    </submittedName>
</protein>
<keyword evidence="1" id="KW-0472">Membrane</keyword>
<comment type="caution">
    <text evidence="2">The sequence shown here is derived from an EMBL/GenBank/DDBJ whole genome shotgun (WGS) entry which is preliminary data.</text>
</comment>
<keyword evidence="3" id="KW-1185">Reference proteome</keyword>
<accession>A0A8J3AUE4</accession>
<dbReference type="OrthoDB" id="2879362at2"/>
<dbReference type="RefSeq" id="WP_088001330.1">
    <property type="nucleotide sequence ID" value="NZ_BMHB01000002.1"/>
</dbReference>
<dbReference type="InterPro" id="IPR058725">
    <property type="entry name" value="YczF"/>
</dbReference>
<keyword evidence="1" id="KW-1133">Transmembrane helix</keyword>